<dbReference type="PROSITE" id="PS51257">
    <property type="entry name" value="PROKAR_LIPOPROTEIN"/>
    <property type="match status" value="1"/>
</dbReference>
<reference evidence="1 2" key="1">
    <citation type="submission" date="2019-06" db="EMBL/GenBank/DDBJ databases">
        <title>Whole genome shotgun sequence of Brevibacillus reuszeri NBRC 15719.</title>
        <authorList>
            <person name="Hosoyama A."/>
            <person name="Uohara A."/>
            <person name="Ohji S."/>
            <person name="Ichikawa N."/>
        </authorList>
    </citation>
    <scope>NUCLEOTIDE SEQUENCE [LARGE SCALE GENOMIC DNA]</scope>
    <source>
        <strain evidence="1 2">NBRC 15719</strain>
    </source>
</reference>
<evidence type="ECO:0000313" key="1">
    <source>
        <dbReference type="EMBL" id="GED68578.1"/>
    </source>
</evidence>
<protein>
    <recommendedName>
        <fullName evidence="3">Lipoprotein</fullName>
    </recommendedName>
</protein>
<gene>
    <name evidence="1" type="ORF">BRE01_22800</name>
</gene>
<name>A0ABQ0TKV9_9BACL</name>
<organism evidence="1 2">
    <name type="scientific">Brevibacillus reuszeri</name>
    <dbReference type="NCBI Taxonomy" id="54915"/>
    <lineage>
        <taxon>Bacteria</taxon>
        <taxon>Bacillati</taxon>
        <taxon>Bacillota</taxon>
        <taxon>Bacilli</taxon>
        <taxon>Bacillales</taxon>
        <taxon>Paenibacillaceae</taxon>
        <taxon>Brevibacillus</taxon>
    </lineage>
</organism>
<proteinExistence type="predicted"/>
<dbReference type="RefSeq" id="WP_174769602.1">
    <property type="nucleotide sequence ID" value="NZ_BJON01000008.1"/>
</dbReference>
<sequence length="161" mass="18542">MKYLLSILSLLFLMGCTDSSDIPKEQSDLKDYLENRGYQVISYEGLAETYELTKEKITELPYIMYWGLQSVEPALYFGKTINVEKFLVKNHPLSKGEVDVYVYEVDGQPIGGTSFPHGERLYGGFWSLDGETIEELQAKSFQDWRTDWINKYSKNGLVQPN</sequence>
<keyword evidence="2" id="KW-1185">Reference proteome</keyword>
<comment type="caution">
    <text evidence="1">The sequence shown here is derived from an EMBL/GenBank/DDBJ whole genome shotgun (WGS) entry which is preliminary data.</text>
</comment>
<evidence type="ECO:0008006" key="3">
    <source>
        <dbReference type="Google" id="ProtNLM"/>
    </source>
</evidence>
<accession>A0ABQ0TKV9</accession>
<dbReference type="EMBL" id="BJON01000008">
    <property type="protein sequence ID" value="GED68578.1"/>
    <property type="molecule type" value="Genomic_DNA"/>
</dbReference>
<evidence type="ECO:0000313" key="2">
    <source>
        <dbReference type="Proteomes" id="UP000319578"/>
    </source>
</evidence>
<dbReference type="Proteomes" id="UP000319578">
    <property type="component" value="Unassembled WGS sequence"/>
</dbReference>